<dbReference type="PANTHER" id="PTHR44196">
    <property type="entry name" value="DEHYDROGENASE/REDUCTASE SDR FAMILY MEMBER 7B"/>
    <property type="match status" value="1"/>
</dbReference>
<accession>A0A368KBQ2</accession>
<dbReference type="PRINTS" id="PR00080">
    <property type="entry name" value="SDRFAMILY"/>
</dbReference>
<dbReference type="PANTHER" id="PTHR44196:SF1">
    <property type="entry name" value="DEHYDROGENASE_REDUCTASE SDR FAMILY MEMBER 7B"/>
    <property type="match status" value="1"/>
</dbReference>
<comment type="similarity">
    <text evidence="1 3">Belongs to the short-chain dehydrogenases/reductases (SDR) family.</text>
</comment>
<dbReference type="Proteomes" id="UP000253420">
    <property type="component" value="Unassembled WGS sequence"/>
</dbReference>
<evidence type="ECO:0000259" key="5">
    <source>
        <dbReference type="SMART" id="SM00822"/>
    </source>
</evidence>
<keyword evidence="4" id="KW-0472">Membrane</keyword>
<dbReference type="RefSeq" id="WP_114439023.1">
    <property type="nucleotide sequence ID" value="NZ_QOZG01000001.1"/>
</dbReference>
<dbReference type="PRINTS" id="PR00081">
    <property type="entry name" value="GDHRDH"/>
</dbReference>
<dbReference type="Pfam" id="PF00106">
    <property type="entry name" value="adh_short"/>
    <property type="match status" value="1"/>
</dbReference>
<dbReference type="PROSITE" id="PS00061">
    <property type="entry name" value="ADH_SHORT"/>
    <property type="match status" value="1"/>
</dbReference>
<dbReference type="EMBL" id="QOZG01000001">
    <property type="protein sequence ID" value="RCS25933.1"/>
    <property type="molecule type" value="Genomic_DNA"/>
</dbReference>
<keyword evidence="7" id="KW-1185">Reference proteome</keyword>
<dbReference type="InterPro" id="IPR057326">
    <property type="entry name" value="KR_dom"/>
</dbReference>
<evidence type="ECO:0000256" key="4">
    <source>
        <dbReference type="SAM" id="Phobius"/>
    </source>
</evidence>
<evidence type="ECO:0000256" key="3">
    <source>
        <dbReference type="RuleBase" id="RU000363"/>
    </source>
</evidence>
<comment type="caution">
    <text evidence="6">The sequence shown here is derived from an EMBL/GenBank/DDBJ whole genome shotgun (WGS) entry which is preliminary data.</text>
</comment>
<keyword evidence="2" id="KW-0560">Oxidoreductase</keyword>
<proteinExistence type="inferred from homology"/>
<organism evidence="6 7">
    <name type="scientific">Phyllobacterium salinisoli</name>
    <dbReference type="NCBI Taxonomy" id="1899321"/>
    <lineage>
        <taxon>Bacteria</taxon>
        <taxon>Pseudomonadati</taxon>
        <taxon>Pseudomonadota</taxon>
        <taxon>Alphaproteobacteria</taxon>
        <taxon>Hyphomicrobiales</taxon>
        <taxon>Phyllobacteriaceae</taxon>
        <taxon>Phyllobacterium</taxon>
    </lineage>
</organism>
<reference evidence="6 7" key="1">
    <citation type="submission" date="2018-07" db="EMBL/GenBank/DDBJ databases">
        <title>The draft genome of Phyllobacterium salinisoli.</title>
        <authorList>
            <person name="Liu L."/>
            <person name="Li L."/>
            <person name="Zhang X."/>
            <person name="Liang L."/>
        </authorList>
    </citation>
    <scope>NUCLEOTIDE SEQUENCE [LARGE SCALE GENOMIC DNA]</scope>
    <source>
        <strain evidence="6 7">LLAN61</strain>
    </source>
</reference>
<dbReference type="InterPro" id="IPR020904">
    <property type="entry name" value="Sc_DH/Rdtase_CS"/>
</dbReference>
<protein>
    <submittedName>
        <fullName evidence="6">SDR family NAD(P)-dependent oxidoreductase</fullName>
    </submittedName>
</protein>
<sequence length="335" mass="35837">MPQDRSRHIVITGASAGAGRAAAIAFGKRGCRVTLLARGRAGLSGARGDVEKAGGVALSIPTDVADAEAIEAAAEQAEREFGPIDVWINNAMATIFSPFSEVTVDEFRRVTEVTYLGQVYGTMSALKRMRQMNRGTIVNVGSALAYHGLPLQAAYCGAKFAVRGFTESIRSELIRERSRVRMSFVVLPALDTPQFDWARNRLSDQPRPVAPVHEPEVAAAAILRAADFAPRELVVGASSFEVMAGSAVAPGYLDRKLADLGWSGQFSGEPAMDHEGNLFEAADEEKDYGTRGRFGDEARPSAHILAAGTARRLIAATVPAALAFAVTALLRRRSH</sequence>
<name>A0A368KBQ2_9HYPH</name>
<dbReference type="SMART" id="SM00822">
    <property type="entry name" value="PKS_KR"/>
    <property type="match status" value="1"/>
</dbReference>
<dbReference type="InterPro" id="IPR002347">
    <property type="entry name" value="SDR_fam"/>
</dbReference>
<dbReference type="GO" id="GO:0016020">
    <property type="term" value="C:membrane"/>
    <property type="evidence" value="ECO:0007669"/>
    <property type="project" value="TreeGrafter"/>
</dbReference>
<dbReference type="Gene3D" id="3.40.50.720">
    <property type="entry name" value="NAD(P)-binding Rossmann-like Domain"/>
    <property type="match status" value="1"/>
</dbReference>
<evidence type="ECO:0000256" key="2">
    <source>
        <dbReference type="ARBA" id="ARBA00023002"/>
    </source>
</evidence>
<dbReference type="GO" id="GO:0016491">
    <property type="term" value="F:oxidoreductase activity"/>
    <property type="evidence" value="ECO:0007669"/>
    <property type="project" value="UniProtKB-KW"/>
</dbReference>
<dbReference type="OrthoDB" id="335726at2"/>
<gene>
    <name evidence="6" type="ORF">DUT91_02975</name>
</gene>
<keyword evidence="4" id="KW-1133">Transmembrane helix</keyword>
<keyword evidence="4" id="KW-0812">Transmembrane</keyword>
<feature type="domain" description="Ketoreductase" evidence="5">
    <location>
        <begin position="7"/>
        <end position="177"/>
    </location>
</feature>
<dbReference type="InterPro" id="IPR036291">
    <property type="entry name" value="NAD(P)-bd_dom_sf"/>
</dbReference>
<dbReference type="NCBIfam" id="NF005495">
    <property type="entry name" value="PRK07109.1"/>
    <property type="match status" value="1"/>
</dbReference>
<evidence type="ECO:0000313" key="6">
    <source>
        <dbReference type="EMBL" id="RCS25933.1"/>
    </source>
</evidence>
<evidence type="ECO:0000256" key="1">
    <source>
        <dbReference type="ARBA" id="ARBA00006484"/>
    </source>
</evidence>
<dbReference type="AlphaFoldDB" id="A0A368KBQ2"/>
<feature type="transmembrane region" description="Helical" evidence="4">
    <location>
        <begin position="313"/>
        <end position="330"/>
    </location>
</feature>
<dbReference type="SUPFAM" id="SSF51735">
    <property type="entry name" value="NAD(P)-binding Rossmann-fold domains"/>
    <property type="match status" value="1"/>
</dbReference>
<evidence type="ECO:0000313" key="7">
    <source>
        <dbReference type="Proteomes" id="UP000253420"/>
    </source>
</evidence>